<gene>
    <name evidence="1" type="ORF">CTOB1V02_LOCUS13912</name>
</gene>
<dbReference type="AlphaFoldDB" id="A0A7R8WVR7"/>
<dbReference type="EMBL" id="OB676492">
    <property type="protein sequence ID" value="CAD7236097.1"/>
    <property type="molecule type" value="Genomic_DNA"/>
</dbReference>
<proteinExistence type="predicted"/>
<organism evidence="1">
    <name type="scientific">Cyprideis torosa</name>
    <dbReference type="NCBI Taxonomy" id="163714"/>
    <lineage>
        <taxon>Eukaryota</taxon>
        <taxon>Metazoa</taxon>
        <taxon>Ecdysozoa</taxon>
        <taxon>Arthropoda</taxon>
        <taxon>Crustacea</taxon>
        <taxon>Oligostraca</taxon>
        <taxon>Ostracoda</taxon>
        <taxon>Podocopa</taxon>
        <taxon>Podocopida</taxon>
        <taxon>Cytherocopina</taxon>
        <taxon>Cytheroidea</taxon>
        <taxon>Cytherideidae</taxon>
        <taxon>Cyprideis</taxon>
    </lineage>
</organism>
<reference evidence="1" key="1">
    <citation type="submission" date="2020-11" db="EMBL/GenBank/DDBJ databases">
        <authorList>
            <person name="Tran Van P."/>
        </authorList>
    </citation>
    <scope>NUCLEOTIDE SEQUENCE</scope>
</reference>
<name>A0A7R8WVR7_9CRUS</name>
<evidence type="ECO:0000313" key="1">
    <source>
        <dbReference type="EMBL" id="CAD7236097.1"/>
    </source>
</evidence>
<accession>A0A7R8WVR7</accession>
<protein>
    <submittedName>
        <fullName evidence="1">Uncharacterized protein</fullName>
    </submittedName>
</protein>
<sequence length="31" mass="3451">MGDRPATAERRCVINGRLHLMTESDPARAIL</sequence>